<evidence type="ECO:0000256" key="16">
    <source>
        <dbReference type="PIRSR" id="PIRSR600823-2"/>
    </source>
</evidence>
<comment type="cofactor">
    <cofactor evidence="17">
        <name>heme b</name>
        <dbReference type="ChEBI" id="CHEBI:60344"/>
    </cofactor>
    <text evidence="17">Binds 1 heme b (iron(II)-protoporphyrin IX) group per subunit.</text>
</comment>
<feature type="binding site" evidence="17">
    <location>
        <position position="386"/>
    </location>
    <ligand>
        <name>Ca(2+)</name>
        <dbReference type="ChEBI" id="CHEBI:29108"/>
        <label>1</label>
    </ligand>
</feature>
<dbReference type="GO" id="GO:0042744">
    <property type="term" value="P:hydrogen peroxide catabolic process"/>
    <property type="evidence" value="ECO:0007669"/>
    <property type="project" value="UniProtKB-KW"/>
</dbReference>
<dbReference type="Proteomes" id="UP000775213">
    <property type="component" value="Unassembled WGS sequence"/>
</dbReference>
<dbReference type="PANTHER" id="PTHR31388:SF5">
    <property type="entry name" value="PEROXIDASE"/>
    <property type="match status" value="1"/>
</dbReference>
<dbReference type="InterPro" id="IPR019793">
    <property type="entry name" value="Peroxidases_heam-ligand_BS"/>
</dbReference>
<evidence type="ECO:0000256" key="15">
    <source>
        <dbReference type="PIRSR" id="PIRSR600823-1"/>
    </source>
</evidence>
<dbReference type="PROSITE" id="PS00436">
    <property type="entry name" value="PEROXIDASE_2"/>
    <property type="match status" value="3"/>
</dbReference>
<name>A0AAV7FYW0_DENCH</name>
<feature type="binding site" evidence="17">
    <location>
        <position position="402"/>
    </location>
    <ligand>
        <name>Ca(2+)</name>
        <dbReference type="ChEBI" id="CHEBI:29108"/>
        <label>1</label>
    </ligand>
</feature>
<dbReference type="GO" id="GO:0006979">
    <property type="term" value="P:response to oxidative stress"/>
    <property type="evidence" value="ECO:0007669"/>
    <property type="project" value="InterPro"/>
</dbReference>
<dbReference type="AlphaFoldDB" id="A0AAV7FYW0"/>
<dbReference type="Gene3D" id="1.10.420.10">
    <property type="entry name" value="Peroxidase, domain 2"/>
    <property type="match status" value="3"/>
</dbReference>
<dbReference type="PROSITE" id="PS00435">
    <property type="entry name" value="PEROXIDASE_1"/>
    <property type="match status" value="3"/>
</dbReference>
<keyword evidence="10 19" id="KW-1015">Disulfide bond</keyword>
<keyword evidence="11" id="KW-0325">Glycoprotein</keyword>
<proteinExistence type="inferred from homology"/>
<dbReference type="GO" id="GO:0020037">
    <property type="term" value="F:heme binding"/>
    <property type="evidence" value="ECO:0007669"/>
    <property type="project" value="InterPro"/>
</dbReference>
<evidence type="ECO:0000256" key="17">
    <source>
        <dbReference type="PIRSR" id="PIRSR600823-3"/>
    </source>
</evidence>
<evidence type="ECO:0000256" key="13">
    <source>
        <dbReference type="ARBA" id="ARBA00023324"/>
    </source>
</evidence>
<dbReference type="EC" id="1.11.1.7" evidence="3"/>
<dbReference type="GO" id="GO:0046872">
    <property type="term" value="F:metal ion binding"/>
    <property type="evidence" value="ECO:0007669"/>
    <property type="project" value="UniProtKB-KW"/>
</dbReference>
<feature type="disulfide bond" evidence="19">
    <location>
        <begin position="668"/>
        <end position="748"/>
    </location>
</feature>
<reference evidence="22 23" key="1">
    <citation type="journal article" date="2021" name="Hortic Res">
        <title>Chromosome-scale assembly of the Dendrobium chrysotoxum genome enhances the understanding of orchid evolution.</title>
        <authorList>
            <person name="Zhang Y."/>
            <person name="Zhang G.Q."/>
            <person name="Zhang D."/>
            <person name="Liu X.D."/>
            <person name="Xu X.Y."/>
            <person name="Sun W.H."/>
            <person name="Yu X."/>
            <person name="Zhu X."/>
            <person name="Wang Z.W."/>
            <person name="Zhao X."/>
            <person name="Zhong W.Y."/>
            <person name="Chen H."/>
            <person name="Yin W.L."/>
            <person name="Huang T."/>
            <person name="Niu S.C."/>
            <person name="Liu Z.J."/>
        </authorList>
    </citation>
    <scope>NUCLEOTIDE SEQUENCE [LARGE SCALE GENOMIC DNA]</scope>
    <source>
        <strain evidence="22">Lindl</strain>
    </source>
</reference>
<evidence type="ECO:0000256" key="4">
    <source>
        <dbReference type="ARBA" id="ARBA00022559"/>
    </source>
</evidence>
<keyword evidence="7 17" id="KW-0106">Calcium</keyword>
<comment type="similarity">
    <text evidence="2">Belongs to the peroxidase family. Ascorbate peroxidase subfamily.</text>
</comment>
<evidence type="ECO:0000256" key="8">
    <source>
        <dbReference type="ARBA" id="ARBA00023002"/>
    </source>
</evidence>
<evidence type="ECO:0000256" key="2">
    <source>
        <dbReference type="ARBA" id="ARBA00006873"/>
    </source>
</evidence>
<feature type="binding site" evidence="17">
    <location>
        <position position="381"/>
    </location>
    <ligand>
        <name>Ca(2+)</name>
        <dbReference type="ChEBI" id="CHEBI:29108"/>
        <label>1</label>
    </ligand>
</feature>
<feature type="domain" description="Plant heme peroxidase family profile" evidence="21">
    <location>
        <begin position="26"/>
        <end position="312"/>
    </location>
</feature>
<dbReference type="PANTHER" id="PTHR31388">
    <property type="entry name" value="PEROXIDASE 72-RELATED"/>
    <property type="match status" value="1"/>
</dbReference>
<keyword evidence="4" id="KW-0575">Peroxidase</keyword>
<dbReference type="Pfam" id="PF00141">
    <property type="entry name" value="peroxidase"/>
    <property type="match status" value="3"/>
</dbReference>
<sequence length="953" mass="101660">MASISNSSLFLALSLLSLLACSAQAQLSSNFYAKTCPNLQSIVSSAMAQAVAKEPRMAASILRLFFHDCFVNGCDGSILLDDTATLTGEKNAFPNKNSARGFEVIDAIKSSVEASCNATVSCADILALASRDGVVKLGGPTWTVALGRRDATTASQSTANSDLPGPSSTLSTLISKFSAKGLNARDMTALSGAHTIGQAQCQFFRSRIYNDNNINPSFATLRQGNCPQTSGGDSNLSPLDVQSPNKFGAEYYQNLLGSRGLLHSDQELFNNGTQDALVRQYSQNRNLFFSDFATAMIKMGAITPLTGTNGEIPMASMSNASLFLVLSLLSLLSFSAKAQLSANFYAKTCPNLEAIVRSAMAQAVSKEPRMAASILRLFFHDCFVNGCDGSILLDDTTTFTGEKNAFPNKKSARGFEVIDAIKSSVEASCNATVSCADILALASRDGVVKLGGPKWTVALGRRDATSASQSTANNDLPAPSSTLSTLITKFAAKGLSARDMTALSGAHTIGQAQCQFFRSRIYNDNNTNPSFATLRQGNCPRSGGDSNLSPLDVHSPNRFGSEYYKNLLGSQGLLHSDQELFNNGTQDGLVRQYSQNRDLFFSDFAAAMIKMGSISPLTGSNGEIRLNCRKPAMAFISHTCSFLALFLLLLLVCSADAQLSPNFYAATCPNLQSIVRSAMAKAVNKEPRMAASILRLFFHDCFVNGCDGSVLLDDTATFTGEKNAFPNQNSARGFEVIDAIKASVEASCKATVSCADILALASRDGVVKLGGPKWTVALGRRDATTASQSTANSDLPGPSSTLSTLISKFAAKGLNARDMTALSGAHTIGQTQCQFFRSRIYNDNNINPSFATLRQGNCPQTSGGDINLAPLDVQSPNKFGAEYYQNLLGSRGLLHSDQELFNNGTQDALVRQYSKNKNLFFSDFATAMVKMGAITPLTGNNGEIRLNCRKVNS</sequence>
<feature type="binding site" evidence="17">
    <location>
        <position position="384"/>
    </location>
    <ligand>
        <name>Ca(2+)</name>
        <dbReference type="ChEBI" id="CHEBI:29108"/>
        <label>1</label>
    </ligand>
</feature>
<evidence type="ECO:0000256" key="20">
    <source>
        <dbReference type="SAM" id="SignalP"/>
    </source>
</evidence>
<keyword evidence="5" id="KW-0349">Heme</keyword>
<evidence type="ECO:0000256" key="3">
    <source>
        <dbReference type="ARBA" id="ARBA00012313"/>
    </source>
</evidence>
<feature type="disulfide bond" evidence="19">
    <location>
        <begin position="701"/>
        <end position="706"/>
    </location>
</feature>
<evidence type="ECO:0000256" key="12">
    <source>
        <dbReference type="ARBA" id="ARBA00023283"/>
    </source>
</evidence>
<keyword evidence="9 17" id="KW-0408">Iron</keyword>
<organism evidence="22 23">
    <name type="scientific">Dendrobium chrysotoxum</name>
    <name type="common">Orchid</name>
    <dbReference type="NCBI Taxonomy" id="161865"/>
    <lineage>
        <taxon>Eukaryota</taxon>
        <taxon>Viridiplantae</taxon>
        <taxon>Streptophyta</taxon>
        <taxon>Embryophyta</taxon>
        <taxon>Tracheophyta</taxon>
        <taxon>Spermatophyta</taxon>
        <taxon>Magnoliopsida</taxon>
        <taxon>Liliopsida</taxon>
        <taxon>Asparagales</taxon>
        <taxon>Orchidaceae</taxon>
        <taxon>Epidendroideae</taxon>
        <taxon>Malaxideae</taxon>
        <taxon>Dendrobiinae</taxon>
        <taxon>Dendrobium</taxon>
    </lineage>
</organism>
<evidence type="ECO:0000256" key="6">
    <source>
        <dbReference type="ARBA" id="ARBA00022723"/>
    </source>
</evidence>
<dbReference type="CDD" id="cd00693">
    <property type="entry name" value="secretory_peroxidase"/>
    <property type="match status" value="3"/>
</dbReference>
<feature type="disulfide bond" evidence="19">
    <location>
        <begin position="833"/>
        <end position="858"/>
    </location>
</feature>
<evidence type="ECO:0000256" key="11">
    <source>
        <dbReference type="ARBA" id="ARBA00023180"/>
    </source>
</evidence>
<comment type="caution">
    <text evidence="22">The sequence shown here is derived from an EMBL/GenBank/DDBJ whole genome shotgun (WGS) entry which is preliminary data.</text>
</comment>
<dbReference type="InterPro" id="IPR033905">
    <property type="entry name" value="Secretory_peroxidase"/>
</dbReference>
<gene>
    <name evidence="22" type="ORF">IEQ34_022378</name>
</gene>
<keyword evidence="12" id="KW-0873">Pyrrolidone carboxylic acid</keyword>
<feature type="binding site" description="axial binding residue" evidence="17">
    <location>
        <position position="507"/>
    </location>
    <ligand>
        <name>heme b</name>
        <dbReference type="ChEBI" id="CHEBI:60344"/>
    </ligand>
    <ligandPart>
        <name>Fe</name>
        <dbReference type="ChEBI" id="CHEBI:18248"/>
    </ligandPart>
</feature>
<feature type="binding site" evidence="16">
    <location>
        <position position="477"/>
    </location>
    <ligand>
        <name>substrate</name>
    </ligand>
</feature>
<keyword evidence="8" id="KW-0560">Oxidoreductase</keyword>
<keyword evidence="20" id="KW-0732">Signal</keyword>
<feature type="binding site" evidence="17">
    <location>
        <position position="552"/>
    </location>
    <ligand>
        <name>Ca(2+)</name>
        <dbReference type="ChEBI" id="CHEBI:29108"/>
        <label>2</label>
    </ligand>
</feature>
<feature type="site" description="Transition state stabilizer" evidence="18">
    <location>
        <position position="695"/>
    </location>
</feature>
<dbReference type="InterPro" id="IPR002016">
    <property type="entry name" value="Haem_peroxidase"/>
</dbReference>
<dbReference type="PRINTS" id="PR00461">
    <property type="entry name" value="PLPEROXIDASE"/>
</dbReference>
<evidence type="ECO:0000256" key="10">
    <source>
        <dbReference type="ARBA" id="ARBA00023157"/>
    </source>
</evidence>
<evidence type="ECO:0000313" key="23">
    <source>
        <dbReference type="Proteomes" id="UP000775213"/>
    </source>
</evidence>
<feature type="domain" description="Plant heme peroxidase family profile" evidence="21">
    <location>
        <begin position="339"/>
        <end position="632"/>
    </location>
</feature>
<feature type="domain" description="Plant heme peroxidase family profile" evidence="21">
    <location>
        <begin position="658"/>
        <end position="952"/>
    </location>
</feature>
<feature type="chain" id="PRO_5043484996" description="Peroxidase 1" evidence="20">
    <location>
        <begin position="26"/>
        <end position="953"/>
    </location>
</feature>
<evidence type="ECO:0000259" key="21">
    <source>
        <dbReference type="PROSITE" id="PS50873"/>
    </source>
</evidence>
<comment type="catalytic activity">
    <reaction evidence="1">
        <text>2 a phenolic donor + H2O2 = 2 a phenolic radical donor + 2 H2O</text>
        <dbReference type="Rhea" id="RHEA:56136"/>
        <dbReference type="ChEBI" id="CHEBI:15377"/>
        <dbReference type="ChEBI" id="CHEBI:16240"/>
        <dbReference type="ChEBI" id="CHEBI:139520"/>
        <dbReference type="ChEBI" id="CHEBI:139521"/>
        <dbReference type="EC" id="1.11.1.7"/>
    </reaction>
</comment>
<feature type="binding site" evidence="17">
    <location>
        <position position="388"/>
    </location>
    <ligand>
        <name>Ca(2+)</name>
        <dbReference type="ChEBI" id="CHEBI:29108"/>
        <label>1</label>
    </ligand>
</feature>
<dbReference type="Gene3D" id="1.10.520.10">
    <property type="match status" value="3"/>
</dbReference>
<feature type="active site" description="Proton acceptor" evidence="15">
    <location>
        <position position="380"/>
    </location>
</feature>
<feature type="disulfide bond" evidence="19">
    <location>
        <begin position="754"/>
        <end position="948"/>
    </location>
</feature>
<protein>
    <recommendedName>
        <fullName evidence="14">Peroxidase 1</fullName>
        <ecNumber evidence="3">1.11.1.7</ecNumber>
    </recommendedName>
</protein>
<evidence type="ECO:0000256" key="7">
    <source>
        <dbReference type="ARBA" id="ARBA00022837"/>
    </source>
</evidence>
<dbReference type="FunFam" id="1.10.520.10:FF:000001">
    <property type="entry name" value="Peroxidase"/>
    <property type="match status" value="3"/>
</dbReference>
<dbReference type="EMBL" id="JAGFBR010000019">
    <property type="protein sequence ID" value="KAH0448578.1"/>
    <property type="molecule type" value="Genomic_DNA"/>
</dbReference>
<evidence type="ECO:0000256" key="14">
    <source>
        <dbReference type="ARBA" id="ARBA00072322"/>
    </source>
</evidence>
<dbReference type="FunFam" id="1.10.420.10:FF:000001">
    <property type="entry name" value="Peroxidase"/>
    <property type="match status" value="3"/>
</dbReference>
<dbReference type="InterPro" id="IPR019794">
    <property type="entry name" value="Peroxidases_AS"/>
</dbReference>
<dbReference type="GO" id="GO:0140825">
    <property type="term" value="F:lactoperoxidase activity"/>
    <property type="evidence" value="ECO:0007669"/>
    <property type="project" value="UniProtKB-EC"/>
</dbReference>
<comment type="cofactor">
    <cofactor evidence="17">
        <name>Ca(2+)</name>
        <dbReference type="ChEBI" id="CHEBI:29108"/>
    </cofactor>
    <text evidence="17">Binds 2 calcium ions per subunit.</text>
</comment>
<evidence type="ECO:0000256" key="18">
    <source>
        <dbReference type="PIRSR" id="PIRSR600823-4"/>
    </source>
</evidence>
<dbReference type="SUPFAM" id="SSF48113">
    <property type="entry name" value="Heme-dependent peroxidases"/>
    <property type="match status" value="3"/>
</dbReference>
<accession>A0AAV7FYW0</accession>
<evidence type="ECO:0000256" key="5">
    <source>
        <dbReference type="ARBA" id="ARBA00022617"/>
    </source>
</evidence>
<dbReference type="InterPro" id="IPR010255">
    <property type="entry name" value="Haem_peroxidase_sf"/>
</dbReference>
<evidence type="ECO:0000256" key="1">
    <source>
        <dbReference type="ARBA" id="ARBA00000189"/>
    </source>
</evidence>
<dbReference type="PROSITE" id="PS50873">
    <property type="entry name" value="PEROXIDASE_4"/>
    <property type="match status" value="3"/>
</dbReference>
<feature type="binding site" evidence="17">
    <location>
        <position position="508"/>
    </location>
    <ligand>
        <name>Ca(2+)</name>
        <dbReference type="ChEBI" id="CHEBI:29108"/>
        <label>2</label>
    </ligand>
</feature>
<evidence type="ECO:0000313" key="22">
    <source>
        <dbReference type="EMBL" id="KAH0448578.1"/>
    </source>
</evidence>
<dbReference type="PRINTS" id="PR00458">
    <property type="entry name" value="PEROXIDASE"/>
</dbReference>
<evidence type="ECO:0000256" key="19">
    <source>
        <dbReference type="PIRSR" id="PIRSR600823-5"/>
    </source>
</evidence>
<feature type="binding site" evidence="17">
    <location>
        <position position="390"/>
    </location>
    <ligand>
        <name>Ca(2+)</name>
        <dbReference type="ChEBI" id="CHEBI:29108"/>
        <label>1</label>
    </ligand>
</feature>
<keyword evidence="6 17" id="KW-0479">Metal-binding</keyword>
<evidence type="ECO:0000256" key="9">
    <source>
        <dbReference type="ARBA" id="ARBA00023004"/>
    </source>
</evidence>
<keyword evidence="23" id="KW-1185">Reference proteome</keyword>
<dbReference type="InterPro" id="IPR000823">
    <property type="entry name" value="Peroxidase_pln"/>
</dbReference>
<feature type="signal peptide" evidence="20">
    <location>
        <begin position="1"/>
        <end position="25"/>
    </location>
</feature>
<keyword evidence="13" id="KW-0376">Hydrogen peroxide</keyword>